<dbReference type="Gene3D" id="3.40.50.720">
    <property type="entry name" value="NAD(P)-binding Rossmann-like Domain"/>
    <property type="match status" value="1"/>
</dbReference>
<protein>
    <submittedName>
        <fullName evidence="1">SDR family NAD(P)-dependent oxidoreductase</fullName>
    </submittedName>
</protein>
<evidence type="ECO:0000313" key="1">
    <source>
        <dbReference type="EMBL" id="QGH32884.1"/>
    </source>
</evidence>
<dbReference type="Proteomes" id="UP000339690">
    <property type="component" value="Chromosome"/>
</dbReference>
<proteinExistence type="predicted"/>
<dbReference type="NCBIfam" id="NF006159">
    <property type="entry name" value="PRK08303.1"/>
    <property type="match status" value="1"/>
</dbReference>
<dbReference type="PANTHER" id="PTHR44147">
    <property type="entry name" value="DEHYDROGENASE/REDUCTASE SDR FAMILY MEMBER 1"/>
    <property type="match status" value="1"/>
</dbReference>
<reference evidence="1 2" key="1">
    <citation type="submission" date="2019-11" db="EMBL/GenBank/DDBJ databases">
        <title>Gracilibacillus salitolerans sp. nov., a moderate halophile isolated from a saline soil in northwest China.</title>
        <authorList>
            <person name="Gan L."/>
        </authorList>
    </citation>
    <scope>NUCLEOTIDE SEQUENCE [LARGE SCALE GENOMIC DNA]</scope>
    <source>
        <strain evidence="1 2">SCU50</strain>
    </source>
</reference>
<organism evidence="1 2">
    <name type="scientific">Gracilibacillus salitolerans</name>
    <dbReference type="NCBI Taxonomy" id="2663022"/>
    <lineage>
        <taxon>Bacteria</taxon>
        <taxon>Bacillati</taxon>
        <taxon>Bacillota</taxon>
        <taxon>Bacilli</taxon>
        <taxon>Bacillales</taxon>
        <taxon>Bacillaceae</taxon>
        <taxon>Gracilibacillus</taxon>
    </lineage>
</organism>
<dbReference type="PANTHER" id="PTHR44147:SF2">
    <property type="entry name" value="DEHYDROGENASE_REDUCTASE SDR FAMILY MEMBER 1"/>
    <property type="match status" value="1"/>
</dbReference>
<dbReference type="RefSeq" id="WP_153790056.1">
    <property type="nucleotide sequence ID" value="NZ_CP045915.1"/>
</dbReference>
<dbReference type="KEGG" id="grc:GI584_01925"/>
<dbReference type="SUPFAM" id="SSF51735">
    <property type="entry name" value="NAD(P)-binding Rossmann-fold domains"/>
    <property type="match status" value="1"/>
</dbReference>
<dbReference type="PRINTS" id="PR00081">
    <property type="entry name" value="GDHRDH"/>
</dbReference>
<dbReference type="EMBL" id="CP045915">
    <property type="protein sequence ID" value="QGH32884.1"/>
    <property type="molecule type" value="Genomic_DNA"/>
</dbReference>
<dbReference type="Pfam" id="PF00106">
    <property type="entry name" value="adh_short"/>
    <property type="match status" value="1"/>
</dbReference>
<evidence type="ECO:0000313" key="2">
    <source>
        <dbReference type="Proteomes" id="UP000339690"/>
    </source>
</evidence>
<dbReference type="InterPro" id="IPR002347">
    <property type="entry name" value="SDR_fam"/>
</dbReference>
<dbReference type="AlphaFoldDB" id="A0A5Q2TDT6"/>
<keyword evidence="2" id="KW-1185">Reference proteome</keyword>
<gene>
    <name evidence="1" type="ORF">GI584_01925</name>
</gene>
<name>A0A5Q2TDT6_9BACI</name>
<dbReference type="InterPro" id="IPR036291">
    <property type="entry name" value="NAD(P)-bd_dom_sf"/>
</dbReference>
<accession>A0A5Q2TDT6</accession>
<sequence length="293" mass="32482">MKSLRGKIAVVAGATRGAGRAIAVMLGKAGATVYVTGRSVRGNPSPLKRSETIEETAEIINEQGGTGIAVKVDHTLEQEVKALFKRIEMEQGKLDILVNDVWGGDPLTNWDQPFWEHSLHNGLKMQTQAVHSHIITSHYAVPLMLKHKTGLVVEITDGVDYDYRGNLYYSLAKISAIHLAEAMAHDLKKHHITSVAVTPGFLRSEAMLDHFGVTEENWKEGAKIEPHFIASETPYYIAKGIAALSSDRDIFQKTGQILSSWELAKEYDFTDMDGAQPDWGDYFNKTFNGKTKE</sequence>